<dbReference type="PIRSF" id="PIRSF037442">
    <property type="entry name" value="UCP037442_abhydr"/>
    <property type="match status" value="1"/>
</dbReference>
<feature type="region of interest" description="Disordered" evidence="1">
    <location>
        <begin position="1"/>
        <end position="20"/>
    </location>
</feature>
<keyword evidence="4" id="KW-1185">Reference proteome</keyword>
<dbReference type="AlphaFoldDB" id="A0A926JDY3"/>
<accession>A0A926JDY3</accession>
<organism evidence="3 4">
    <name type="scientific">Paracoccus amoyensis</name>
    <dbReference type="NCBI Taxonomy" id="2760093"/>
    <lineage>
        <taxon>Bacteria</taxon>
        <taxon>Pseudomonadati</taxon>
        <taxon>Pseudomonadota</taxon>
        <taxon>Alphaproteobacteria</taxon>
        <taxon>Rhodobacterales</taxon>
        <taxon>Paracoccaceae</taxon>
        <taxon>Paracoccus</taxon>
    </lineage>
</organism>
<keyword evidence="3" id="KW-0378">Hydrolase</keyword>
<evidence type="ECO:0000313" key="3">
    <source>
        <dbReference type="EMBL" id="MBC9247553.1"/>
    </source>
</evidence>
<evidence type="ECO:0000259" key="2">
    <source>
        <dbReference type="Pfam" id="PF00561"/>
    </source>
</evidence>
<name>A0A926JDY3_9RHOB</name>
<proteinExistence type="predicted"/>
<reference evidence="3" key="1">
    <citation type="submission" date="2020-08" db="EMBL/GenBank/DDBJ databases">
        <title>Paracoccus amoyensis sp. nov., isolated from the surface seawater at coast of Xiamen, Fujian.</title>
        <authorList>
            <person name="Lyu L."/>
        </authorList>
    </citation>
    <scope>NUCLEOTIDE SEQUENCE</scope>
    <source>
        <strain evidence="3">11-3</strain>
    </source>
</reference>
<dbReference type="SUPFAM" id="SSF53474">
    <property type="entry name" value="alpha/beta-Hydrolases"/>
    <property type="match status" value="1"/>
</dbReference>
<dbReference type="GO" id="GO:0016787">
    <property type="term" value="F:hydrolase activity"/>
    <property type="evidence" value="ECO:0007669"/>
    <property type="project" value="UniProtKB-KW"/>
</dbReference>
<evidence type="ECO:0000313" key="4">
    <source>
        <dbReference type="Proteomes" id="UP000608594"/>
    </source>
</evidence>
<dbReference type="RefSeq" id="WP_187794055.1">
    <property type="nucleotide sequence ID" value="NZ_JACOQL010000004.1"/>
</dbReference>
<dbReference type="EMBL" id="JACOQL010000004">
    <property type="protein sequence ID" value="MBC9247553.1"/>
    <property type="molecule type" value="Genomic_DNA"/>
</dbReference>
<sequence>MQQHTTRCADGGEVGLTLHSKDSNQGPVVLIHPATAVRESMYWPFAAFLITKGFRVITYNYRGVGPSARLPSNQNLTMHGWMTQDVPAVTAWAEQSLPDASLLAIGHSLGGHAIGLGGNSKPLTAAALIASHAGALRLVRGRAERLRIATVFRAIVPTLSRLSGHFPARMLGIGEDIPSAAMREWGRWIVMKDYFFSDPLLDAARQFAEVDIPLLSIGFDDDPWATAPAIDLFNAHFTKATVDRRQIDPAANGNGPIGHMGFFRDRNRETLWPQVADWLIRQANFPTVNIDQEISGPTRILGGQG</sequence>
<evidence type="ECO:0000256" key="1">
    <source>
        <dbReference type="SAM" id="MobiDB-lite"/>
    </source>
</evidence>
<feature type="domain" description="AB hydrolase-1" evidence="2">
    <location>
        <begin position="27"/>
        <end position="111"/>
    </location>
</feature>
<gene>
    <name evidence="3" type="ORF">H4P12_12745</name>
</gene>
<comment type="caution">
    <text evidence="3">The sequence shown here is derived from an EMBL/GenBank/DDBJ whole genome shotgun (WGS) entry which is preliminary data.</text>
</comment>
<dbReference type="InterPro" id="IPR000073">
    <property type="entry name" value="AB_hydrolase_1"/>
</dbReference>
<protein>
    <submittedName>
        <fullName evidence="3">Alpha/beta fold hydrolase</fullName>
    </submittedName>
</protein>
<dbReference type="Pfam" id="PF00561">
    <property type="entry name" value="Abhydrolase_1"/>
    <property type="match status" value="1"/>
</dbReference>
<dbReference type="Gene3D" id="3.40.50.1820">
    <property type="entry name" value="alpha/beta hydrolase"/>
    <property type="match status" value="1"/>
</dbReference>
<dbReference type="Proteomes" id="UP000608594">
    <property type="component" value="Unassembled WGS sequence"/>
</dbReference>
<dbReference type="InterPro" id="IPR029058">
    <property type="entry name" value="AB_hydrolase_fold"/>
</dbReference>
<dbReference type="InterPro" id="IPR017208">
    <property type="entry name" value="UCP037442_abhydr"/>
</dbReference>